<keyword evidence="3" id="KW-0804">Transcription</keyword>
<dbReference type="GO" id="GO:0003700">
    <property type="term" value="F:DNA-binding transcription factor activity"/>
    <property type="evidence" value="ECO:0007669"/>
    <property type="project" value="InterPro"/>
</dbReference>
<keyword evidence="2" id="KW-0238">DNA-binding</keyword>
<evidence type="ECO:0000259" key="4">
    <source>
        <dbReference type="PROSITE" id="PS01124"/>
    </source>
</evidence>
<dbReference type="Gene3D" id="1.10.10.60">
    <property type="entry name" value="Homeodomain-like"/>
    <property type="match status" value="1"/>
</dbReference>
<proteinExistence type="predicted"/>
<dbReference type="InterPro" id="IPR018060">
    <property type="entry name" value="HTH_AraC"/>
</dbReference>
<accession>A0A7Y3RPW7</accession>
<dbReference type="AlphaFoldDB" id="A0A7Y3RPW7"/>
<protein>
    <submittedName>
        <fullName evidence="5">Helix-turn-helix transcriptional regulator</fullName>
    </submittedName>
</protein>
<evidence type="ECO:0000256" key="2">
    <source>
        <dbReference type="ARBA" id="ARBA00023125"/>
    </source>
</evidence>
<gene>
    <name evidence="5" type="ORF">HK107_15085</name>
</gene>
<dbReference type="RefSeq" id="WP_173201282.1">
    <property type="nucleotide sequence ID" value="NZ_JABFCX010000003.1"/>
</dbReference>
<dbReference type="EMBL" id="JABFCX010000003">
    <property type="protein sequence ID" value="NNU17655.1"/>
    <property type="molecule type" value="Genomic_DNA"/>
</dbReference>
<evidence type="ECO:0000256" key="3">
    <source>
        <dbReference type="ARBA" id="ARBA00023163"/>
    </source>
</evidence>
<dbReference type="PANTHER" id="PTHR47894:SF1">
    <property type="entry name" value="HTH-TYPE TRANSCRIPTIONAL REGULATOR VQSM"/>
    <property type="match status" value="1"/>
</dbReference>
<evidence type="ECO:0000313" key="5">
    <source>
        <dbReference type="EMBL" id="NNU17655.1"/>
    </source>
</evidence>
<comment type="caution">
    <text evidence="5">The sequence shown here is derived from an EMBL/GenBank/DDBJ whole genome shotgun (WGS) entry which is preliminary data.</text>
</comment>
<organism evidence="5 6">
    <name type="scientific">Parvularcula mediterranea</name>
    <dbReference type="NCBI Taxonomy" id="2732508"/>
    <lineage>
        <taxon>Bacteria</taxon>
        <taxon>Pseudomonadati</taxon>
        <taxon>Pseudomonadota</taxon>
        <taxon>Alphaproteobacteria</taxon>
        <taxon>Parvularculales</taxon>
        <taxon>Parvularculaceae</taxon>
        <taxon>Parvularcula</taxon>
    </lineage>
</organism>
<dbReference type="PROSITE" id="PS01124">
    <property type="entry name" value="HTH_ARAC_FAMILY_2"/>
    <property type="match status" value="1"/>
</dbReference>
<dbReference type="Pfam" id="PF12833">
    <property type="entry name" value="HTH_18"/>
    <property type="match status" value="1"/>
</dbReference>
<dbReference type="GO" id="GO:0000976">
    <property type="term" value="F:transcription cis-regulatory region binding"/>
    <property type="evidence" value="ECO:0007669"/>
    <property type="project" value="TreeGrafter"/>
</dbReference>
<dbReference type="Proteomes" id="UP000536835">
    <property type="component" value="Unassembled WGS sequence"/>
</dbReference>
<evidence type="ECO:0000256" key="1">
    <source>
        <dbReference type="ARBA" id="ARBA00023015"/>
    </source>
</evidence>
<dbReference type="InterPro" id="IPR009057">
    <property type="entry name" value="Homeodomain-like_sf"/>
</dbReference>
<feature type="domain" description="HTH araC/xylS-type" evidence="4">
    <location>
        <begin position="256"/>
        <end position="335"/>
    </location>
</feature>
<keyword evidence="1" id="KW-0805">Transcription regulation</keyword>
<reference evidence="5 6" key="1">
    <citation type="submission" date="2020-05" db="EMBL/GenBank/DDBJ databases">
        <title>Parvularcula mediterraneae sp. nov., isolated from polypropylene straw from shallow seawater of the seashore of Laganas in Zakynthos island, Greece.</title>
        <authorList>
            <person name="Szabo I."/>
            <person name="Al-Omari J."/>
            <person name="Rado J."/>
            <person name="Szerdahelyi G.S."/>
        </authorList>
    </citation>
    <scope>NUCLEOTIDE SEQUENCE [LARGE SCALE GENOMIC DNA]</scope>
    <source>
        <strain evidence="5 6">ZS-1/3</strain>
    </source>
</reference>
<dbReference type="GO" id="GO:0005829">
    <property type="term" value="C:cytosol"/>
    <property type="evidence" value="ECO:0007669"/>
    <property type="project" value="TreeGrafter"/>
</dbReference>
<keyword evidence="6" id="KW-1185">Reference proteome</keyword>
<sequence length="338" mass="36616">MDEDPGPDIPVSALDALRLSALDAGLSVDRLAGDLGLDVSPERSETGVPLTGFLRLQRRIFRLMGPDGSVLPQQSIASAIDIVKARLPETGTLQDALEIVADAINLVSGDKRVAVVQTRDALRLEASLLSIGSAPSDPGEVLFSNETNLLLLHALIQVTTQGTAERAWRGVELQRTSGPSTVPFERHVPVAYGSSLAALLYDPVFAKQESQFAPVPAVTLDRLTEEQLSILRSETKTADFSNKVRMLIERGAEDQSTIARRLGMSVATLRRRLTEEGASFRQIRSDALSVLADQFLGSEMPLAQVANRLGFSDTRSFSRAYKSWSGVTPNARRKALRA</sequence>
<name>A0A7Y3RPW7_9PROT</name>
<dbReference type="PANTHER" id="PTHR47894">
    <property type="entry name" value="HTH-TYPE TRANSCRIPTIONAL REGULATOR GADX"/>
    <property type="match status" value="1"/>
</dbReference>
<dbReference type="SUPFAM" id="SSF46689">
    <property type="entry name" value="Homeodomain-like"/>
    <property type="match status" value="1"/>
</dbReference>
<evidence type="ECO:0000313" key="6">
    <source>
        <dbReference type="Proteomes" id="UP000536835"/>
    </source>
</evidence>
<dbReference type="SMART" id="SM00342">
    <property type="entry name" value="HTH_ARAC"/>
    <property type="match status" value="1"/>
</dbReference>